<feature type="region of interest" description="Disordered" evidence="1">
    <location>
        <begin position="1280"/>
        <end position="1299"/>
    </location>
</feature>
<dbReference type="InterPro" id="IPR013491">
    <property type="entry name" value="Tape_meas_N"/>
</dbReference>
<evidence type="ECO:0000256" key="1">
    <source>
        <dbReference type="SAM" id="MobiDB-lite"/>
    </source>
</evidence>
<dbReference type="Pfam" id="PF20155">
    <property type="entry name" value="TMP_3"/>
    <property type="match status" value="1"/>
</dbReference>
<feature type="compositionally biased region" description="Basic and acidic residues" evidence="1">
    <location>
        <begin position="1237"/>
        <end position="1246"/>
    </location>
</feature>
<name>A0ABR4Z2T3_9NOCA</name>
<evidence type="ECO:0000259" key="2">
    <source>
        <dbReference type="Pfam" id="PF20155"/>
    </source>
</evidence>
<feature type="domain" description="Tape measure protein N-terminal" evidence="2">
    <location>
        <begin position="35"/>
        <end position="208"/>
    </location>
</feature>
<comment type="caution">
    <text evidence="3">The sequence shown here is derived from an EMBL/GenBank/DDBJ whole genome shotgun (WGS) entry which is preliminary data.</text>
</comment>
<dbReference type="InterPro" id="IPR038765">
    <property type="entry name" value="Papain-like_cys_pep_sf"/>
</dbReference>
<feature type="region of interest" description="Disordered" evidence="1">
    <location>
        <begin position="1202"/>
        <end position="1269"/>
    </location>
</feature>
<dbReference type="Proteomes" id="UP000031364">
    <property type="component" value="Unassembled WGS sequence"/>
</dbReference>
<dbReference type="Gene3D" id="3.90.1720.10">
    <property type="entry name" value="endopeptidase domain like (from Nostoc punctiforme)"/>
    <property type="match status" value="1"/>
</dbReference>
<dbReference type="EMBL" id="JNFP01000100">
    <property type="protein sequence ID" value="KIA59626.1"/>
    <property type="molecule type" value="Genomic_DNA"/>
</dbReference>
<evidence type="ECO:0000313" key="3">
    <source>
        <dbReference type="EMBL" id="KIA59626.1"/>
    </source>
</evidence>
<evidence type="ECO:0000313" key="4">
    <source>
        <dbReference type="Proteomes" id="UP000031364"/>
    </source>
</evidence>
<accession>A0ABR4Z2T3</accession>
<gene>
    <name evidence="3" type="ORF">FG87_41800</name>
</gene>
<reference evidence="3 4" key="1">
    <citation type="journal article" date="2014" name="Int. J. Syst. Evol. Microbiol.">
        <title>Nocardia vulneris sp. nov., isolated from wounds of human patients in North America.</title>
        <authorList>
            <person name="Lasker B.A."/>
            <person name="Bell M."/>
            <person name="Klenk H.P."/>
            <person name="Sproer C."/>
            <person name="Schumann C."/>
            <person name="Schumann P."/>
            <person name="Brown J.M."/>
        </authorList>
    </citation>
    <scope>NUCLEOTIDE SEQUENCE [LARGE SCALE GENOMIC DNA]</scope>
    <source>
        <strain evidence="3 4">W9851</strain>
    </source>
</reference>
<keyword evidence="4" id="KW-1185">Reference proteome</keyword>
<organism evidence="3 4">
    <name type="scientific">Nocardia vulneris</name>
    <dbReference type="NCBI Taxonomy" id="1141657"/>
    <lineage>
        <taxon>Bacteria</taxon>
        <taxon>Bacillati</taxon>
        <taxon>Actinomycetota</taxon>
        <taxon>Actinomycetes</taxon>
        <taxon>Mycobacteriales</taxon>
        <taxon>Nocardiaceae</taxon>
        <taxon>Nocardia</taxon>
    </lineage>
</organism>
<dbReference type="SUPFAM" id="SSF54001">
    <property type="entry name" value="Cysteine proteinases"/>
    <property type="match status" value="1"/>
</dbReference>
<sequence length="1510" mass="158911">MGSTLAAGIGATMRTAAAGVGLAAGAVLGTALSQGLRRMTAIDDAKGKLAGLGHSAQSVSAIMESALASVKGTAFGLGDAATIAASAVAAGIKPGEELTRYLKLTADAATIAGTSLSDMGYVLNKVQTSGKAYTDDLNMLSDRGIPIFQWLREEYGKSADDLSKMVKEGKVDAATFQKVIRDNIGGAALESGKTLRGSWANLQAALGRIGEGALAPFLPMMKSGLAAATQWADQVTPKVKAAAQGIANGLQDMGRAFQSNGASIQGTASNWEKLGVRARGVADRIRELRAAYQSGGLSEVWETLRSGGAQASEGLGRLQDSSSSLSGVMSRLRAVGADVGKTLLSLTGDTGTVVANTLRVLGSAMKFLADHSGVATAALIGFVAIQGVSEVATIWGNIGRGLIGVFTPATLLATRAQTAALVEHTAVMRAYLVAIGGEPPVQAASLRARLAATAARVRETIATEAAASALGRYAVAQRAAVASSGLLVGGLRQVGATAAAAGARIQATATTALSGVGRAASGVMSVLGGPWVLAFAAAAAAVYTLHSEIKANEEHAKSYQSALRDIAVARRDLADVFEDSGGVITDPAIDNLISQVGIMKTSLDNAAESRAGFFEKNFVPPWMNDSRDKDWLADRWQGAKKLIDDLGMSDRQLAETLADNTKFEYVSERLRGMGQDGRFAVSELSALRDGFLRLQRASDGVTPGFNSLTKSIEVLSDQSATADQRVNALKRALEALSGKPVAVADAMQAYNRVLRDVADSTQTVWDKSKGFGEELITDGQINTATENGDKLKKALDDIKATTLEIASTGNTAALDQALAANQKSFEALATATGLTVEQVNALAESINLVPREVRILATLQGDGPINQKLTAIMLALEAAQKTGQTGITVPIKEEGRQQVIAALEEAKAKVEEVTGKPGYFRITAPTADVLKELQQIINLKIPDKQFSVVENYTRIQRGIDDAEVRNRAPAYSPESGYTHYAIGGAVRGSGGPTSDSVPAMLSRDEHVWTAAEVEAAGGHKAMYGLRARALAGGFRFAKGGTPFGIQEAVSAAQAMEGHTYQWGGIGPNNFDCSGFVGFLQQVAMGLGRVVKRLYTTHTLLNGATAGLQPGLGPSGTLFQVGVSPEHMAATIAGRPVESGGAHGTSGIGGTRAGASDSQFPYKFHLPNALIKGIDSMTAGGKVIEWNDEDELELLQLEEAVNQAKEKRDQVYADEKSTASDKRKADLDVRAAQNRVVKKQDQRDKQGQIEGGNRVAPQAPALSKKYSDDEKSYASKLQAVEQANESRNEVYDNPESSDVDKQLADVKLQEAIEELENGGAKESANSPKSVKGILQTFASNVVGTVFDAFKEQLPNQVAGSHWWDIADQALALSSSDESATGSTVAQALSNIGTFNANAFLGQLGYDKKKDIPEWVKNLKSGAVYDTGGWLPPGGVAVNLSSSPEPIFNSPKQLQDFAGSQLNQPQGYLTEQDLERYMRLRPVYNITTADVSSAVQQIRVEQRRQSMTYTRR</sequence>
<protein>
    <recommendedName>
        <fullName evidence="2">Tape measure protein N-terminal domain-containing protein</fullName>
    </recommendedName>
</protein>
<proteinExistence type="predicted"/>
<feature type="compositionally biased region" description="Basic and acidic residues" evidence="1">
    <location>
        <begin position="1203"/>
        <end position="1228"/>
    </location>
</feature>
<dbReference type="NCBIfam" id="TIGR02675">
    <property type="entry name" value="tape_meas_nterm"/>
    <property type="match status" value="1"/>
</dbReference>